<name>A0A7S2NAF9_9DINO</name>
<sequence length="125" mass="14683">MVLWSAMRLVGCAWGVYWLEVPRQLAGLRTLEAGCQREVLLKWVRHRCECPEEEFQVEMALLREKSPGEEREAFRRRDDGPLAVFAREHQTTVTAMEAMGQRLYADGDKELQELVHKMVFRERFS</sequence>
<organism evidence="2">
    <name type="scientific">Alexandrium andersonii</name>
    <dbReference type="NCBI Taxonomy" id="327968"/>
    <lineage>
        <taxon>Eukaryota</taxon>
        <taxon>Sar</taxon>
        <taxon>Alveolata</taxon>
        <taxon>Dinophyceae</taxon>
        <taxon>Gonyaulacales</taxon>
        <taxon>Pyrocystaceae</taxon>
        <taxon>Alexandrium</taxon>
    </lineage>
</organism>
<reference evidence="2" key="1">
    <citation type="submission" date="2021-01" db="EMBL/GenBank/DDBJ databases">
        <authorList>
            <person name="Corre E."/>
            <person name="Pelletier E."/>
            <person name="Niang G."/>
            <person name="Scheremetjew M."/>
            <person name="Finn R."/>
            <person name="Kale V."/>
            <person name="Holt S."/>
            <person name="Cochrane G."/>
            <person name="Meng A."/>
            <person name="Brown T."/>
            <person name="Cohen L."/>
        </authorList>
    </citation>
    <scope>NUCLEOTIDE SEQUENCE</scope>
    <source>
        <strain evidence="2">CCMP2222</strain>
    </source>
</reference>
<accession>A0A7S2NAF9</accession>
<dbReference type="AlphaFoldDB" id="A0A7S2NAF9"/>
<evidence type="ECO:0000313" key="2">
    <source>
        <dbReference type="EMBL" id="CAD9528298.1"/>
    </source>
</evidence>
<feature type="chain" id="PRO_5030991710" evidence="1">
    <location>
        <begin position="16"/>
        <end position="125"/>
    </location>
</feature>
<protein>
    <submittedName>
        <fullName evidence="2">Uncharacterized protein</fullName>
    </submittedName>
</protein>
<evidence type="ECO:0000256" key="1">
    <source>
        <dbReference type="SAM" id="SignalP"/>
    </source>
</evidence>
<keyword evidence="1" id="KW-0732">Signal</keyword>
<gene>
    <name evidence="2" type="ORF">AAND1436_LOCUS43758</name>
</gene>
<proteinExistence type="predicted"/>
<feature type="signal peptide" evidence="1">
    <location>
        <begin position="1"/>
        <end position="15"/>
    </location>
</feature>
<dbReference type="EMBL" id="HBGQ01091776">
    <property type="protein sequence ID" value="CAD9528298.1"/>
    <property type="molecule type" value="Transcribed_RNA"/>
</dbReference>